<dbReference type="EMBL" id="CM055110">
    <property type="protein sequence ID" value="KAJ7520948.1"/>
    <property type="molecule type" value="Genomic_DNA"/>
</dbReference>
<evidence type="ECO:0000313" key="2">
    <source>
        <dbReference type="Proteomes" id="UP001162992"/>
    </source>
</evidence>
<keyword evidence="2" id="KW-1185">Reference proteome</keyword>
<accession>A0ACC2ATT4</accession>
<name>A0ACC2ATT4_DIPCM</name>
<gene>
    <name evidence="1" type="ORF">O6H91_19G031500</name>
</gene>
<dbReference type="Proteomes" id="UP001162992">
    <property type="component" value="Chromosome 19"/>
</dbReference>
<sequence length="116" mass="12448">MVIFGTSLWFSQCQGRVPVARASSSSSSSFSCFGLVSLGGVSGFLGFVLGFAEVIDLCFSASLGSCLAFLRCLIFAFPCFYVGPLVFLVSTRLWCGFQAPLWCYLVSWFGVLGSGF</sequence>
<comment type="caution">
    <text evidence="1">The sequence shown here is derived from an EMBL/GenBank/DDBJ whole genome shotgun (WGS) entry which is preliminary data.</text>
</comment>
<organism evidence="1 2">
    <name type="scientific">Diphasiastrum complanatum</name>
    <name type="common">Issler's clubmoss</name>
    <name type="synonym">Lycopodium complanatum</name>
    <dbReference type="NCBI Taxonomy" id="34168"/>
    <lineage>
        <taxon>Eukaryota</taxon>
        <taxon>Viridiplantae</taxon>
        <taxon>Streptophyta</taxon>
        <taxon>Embryophyta</taxon>
        <taxon>Tracheophyta</taxon>
        <taxon>Lycopodiopsida</taxon>
        <taxon>Lycopodiales</taxon>
        <taxon>Lycopodiaceae</taxon>
        <taxon>Lycopodioideae</taxon>
        <taxon>Diphasiastrum</taxon>
    </lineage>
</organism>
<proteinExistence type="predicted"/>
<evidence type="ECO:0000313" key="1">
    <source>
        <dbReference type="EMBL" id="KAJ7520948.1"/>
    </source>
</evidence>
<protein>
    <submittedName>
        <fullName evidence="1">Uncharacterized protein</fullName>
    </submittedName>
</protein>
<reference evidence="2" key="1">
    <citation type="journal article" date="2024" name="Proc. Natl. Acad. Sci. U.S.A.">
        <title>Extraordinary preservation of gene collinearity over three hundred million years revealed in homosporous lycophytes.</title>
        <authorList>
            <person name="Li C."/>
            <person name="Wickell D."/>
            <person name="Kuo L.Y."/>
            <person name="Chen X."/>
            <person name="Nie B."/>
            <person name="Liao X."/>
            <person name="Peng D."/>
            <person name="Ji J."/>
            <person name="Jenkins J."/>
            <person name="Williams M."/>
            <person name="Shu S."/>
            <person name="Plott C."/>
            <person name="Barry K."/>
            <person name="Rajasekar S."/>
            <person name="Grimwood J."/>
            <person name="Han X."/>
            <person name="Sun S."/>
            <person name="Hou Z."/>
            <person name="He W."/>
            <person name="Dai G."/>
            <person name="Sun C."/>
            <person name="Schmutz J."/>
            <person name="Leebens-Mack J.H."/>
            <person name="Li F.W."/>
            <person name="Wang L."/>
        </authorList>
    </citation>
    <scope>NUCLEOTIDE SEQUENCE [LARGE SCALE GENOMIC DNA]</scope>
    <source>
        <strain evidence="2">cv. PW_Plant_1</strain>
    </source>
</reference>